<dbReference type="Gene3D" id="3.40.366.10">
    <property type="entry name" value="Malonyl-Coenzyme A Acyl Carrier Protein, domain 2"/>
    <property type="match status" value="1"/>
</dbReference>
<keyword evidence="6" id="KW-0597">Phosphoprotein</keyword>
<dbReference type="InterPro" id="IPR050091">
    <property type="entry name" value="PKS_NRPS_Biosynth_Enz"/>
</dbReference>
<dbReference type="InterPro" id="IPR042099">
    <property type="entry name" value="ANL_N_sf"/>
</dbReference>
<dbReference type="InterPro" id="IPR009081">
    <property type="entry name" value="PP-bd_ACP"/>
</dbReference>
<evidence type="ECO:0000256" key="2">
    <source>
        <dbReference type="ARBA" id="ARBA00004496"/>
    </source>
</evidence>
<dbReference type="FunFam" id="3.40.50.12780:FF:000012">
    <property type="entry name" value="Non-ribosomal peptide synthetase"/>
    <property type="match status" value="1"/>
</dbReference>
<dbReference type="SUPFAM" id="SSF47336">
    <property type="entry name" value="ACP-like"/>
    <property type="match status" value="3"/>
</dbReference>
<dbReference type="InterPro" id="IPR020841">
    <property type="entry name" value="PKS_Beta-ketoAc_synthase_dom"/>
</dbReference>
<dbReference type="Pfam" id="PF00698">
    <property type="entry name" value="Acyl_transf_1"/>
    <property type="match status" value="1"/>
</dbReference>
<dbReference type="InterPro" id="IPR001227">
    <property type="entry name" value="Ac_transferase_dom_sf"/>
</dbReference>
<evidence type="ECO:0000256" key="6">
    <source>
        <dbReference type="ARBA" id="ARBA00022553"/>
    </source>
</evidence>
<accession>H1XP67</accession>
<dbReference type="Pfam" id="PF23024">
    <property type="entry name" value="AMP-dom_DIP2-like"/>
    <property type="match status" value="1"/>
</dbReference>
<dbReference type="InterPro" id="IPR049551">
    <property type="entry name" value="PKS_DH_C"/>
</dbReference>
<gene>
    <name evidence="20" type="ORF">Cabys_1401</name>
    <name evidence="21" type="ORF">Calab_2572</name>
</gene>
<dbReference type="SUPFAM" id="SSF56801">
    <property type="entry name" value="Acetyl-CoA synthetase-like"/>
    <property type="match status" value="2"/>
</dbReference>
<dbReference type="GO" id="GO:0071770">
    <property type="term" value="P:DIM/DIP cell wall layer assembly"/>
    <property type="evidence" value="ECO:0007669"/>
    <property type="project" value="TreeGrafter"/>
</dbReference>
<feature type="domain" description="Carrier" evidence="17">
    <location>
        <begin position="2693"/>
        <end position="2767"/>
    </location>
</feature>
<dbReference type="InterPro" id="IPR020843">
    <property type="entry name" value="ER"/>
</dbReference>
<dbReference type="Gene3D" id="3.10.129.110">
    <property type="entry name" value="Polyketide synthase dehydratase"/>
    <property type="match status" value="1"/>
</dbReference>
<dbReference type="Gene3D" id="3.30.559.30">
    <property type="entry name" value="Nonribosomal peptide synthetase, condensation domain"/>
    <property type="match status" value="1"/>
</dbReference>
<keyword evidence="22" id="KW-1185">Reference proteome</keyword>
<dbReference type="SMART" id="SM00826">
    <property type="entry name" value="PKS_DH"/>
    <property type="match status" value="1"/>
</dbReference>
<keyword evidence="7" id="KW-0808">Transferase</keyword>
<evidence type="ECO:0000256" key="16">
    <source>
        <dbReference type="SAM" id="MobiDB-lite"/>
    </source>
</evidence>
<evidence type="ECO:0000256" key="1">
    <source>
        <dbReference type="ARBA" id="ARBA00001957"/>
    </source>
</evidence>
<dbReference type="EMBL" id="CP018099">
    <property type="protein sequence ID" value="APF18150.1"/>
    <property type="molecule type" value="Genomic_DNA"/>
</dbReference>
<evidence type="ECO:0000256" key="14">
    <source>
        <dbReference type="ARBA" id="ARBA00054155"/>
    </source>
</evidence>
<dbReference type="InterPro" id="IPR049552">
    <property type="entry name" value="PKS_DH_N"/>
</dbReference>
<dbReference type="Pfam" id="PF02801">
    <property type="entry name" value="Ketoacyl-synt_C"/>
    <property type="match status" value="1"/>
</dbReference>
<dbReference type="FunFam" id="3.40.366.10:FF:000002">
    <property type="entry name" value="Probable polyketide synthase 2"/>
    <property type="match status" value="1"/>
</dbReference>
<dbReference type="InterPro" id="IPR049900">
    <property type="entry name" value="PKS_mFAS_DH"/>
</dbReference>
<dbReference type="GO" id="GO:0043041">
    <property type="term" value="P:amino acid activation for nonribosomal peptide biosynthetic process"/>
    <property type="evidence" value="ECO:0007669"/>
    <property type="project" value="UniProtKB-ARBA"/>
</dbReference>
<dbReference type="GO" id="GO:0044550">
    <property type="term" value="P:secondary metabolite biosynthetic process"/>
    <property type="evidence" value="ECO:0007669"/>
    <property type="project" value="UniProtKB-ARBA"/>
</dbReference>
<dbReference type="InterPro" id="IPR020806">
    <property type="entry name" value="PKS_PP-bd"/>
</dbReference>
<dbReference type="Gene3D" id="3.30.559.10">
    <property type="entry name" value="Chloramphenicol acetyltransferase-like domain"/>
    <property type="match status" value="1"/>
</dbReference>
<dbReference type="InterPro" id="IPR036291">
    <property type="entry name" value="NAD(P)-bd_dom_sf"/>
</dbReference>
<evidence type="ECO:0000256" key="5">
    <source>
        <dbReference type="ARBA" id="ARBA00022490"/>
    </source>
</evidence>
<dbReference type="InterPro" id="IPR045851">
    <property type="entry name" value="AMP-bd_C_sf"/>
</dbReference>
<dbReference type="GO" id="GO:0016491">
    <property type="term" value="F:oxidoreductase activity"/>
    <property type="evidence" value="ECO:0007669"/>
    <property type="project" value="InterPro"/>
</dbReference>
<dbReference type="Pfam" id="PF21089">
    <property type="entry name" value="PKS_DH_N"/>
    <property type="match status" value="1"/>
</dbReference>
<dbReference type="eggNOG" id="COG1020">
    <property type="taxonomic scope" value="Bacteria"/>
</dbReference>
<dbReference type="InterPro" id="IPR014031">
    <property type="entry name" value="Ketoacyl_synth_C"/>
</dbReference>
<dbReference type="Gene3D" id="3.40.50.12780">
    <property type="entry name" value="N-terminal domain of ligase-like"/>
    <property type="match status" value="1"/>
</dbReference>
<dbReference type="SMART" id="SM01294">
    <property type="entry name" value="PKS_PP_betabranch"/>
    <property type="match status" value="1"/>
</dbReference>
<organism evidence="21 22">
    <name type="scientific">Caldithrix abyssi DSM 13497</name>
    <dbReference type="NCBI Taxonomy" id="880073"/>
    <lineage>
        <taxon>Bacteria</taxon>
        <taxon>Pseudomonadati</taxon>
        <taxon>Calditrichota</taxon>
        <taxon>Calditrichia</taxon>
        <taxon>Calditrichales</taxon>
        <taxon>Calditrichaceae</taxon>
        <taxon>Caldithrix</taxon>
    </lineage>
</organism>
<dbReference type="PROSITE" id="PS52004">
    <property type="entry name" value="KS3_2"/>
    <property type="match status" value="1"/>
</dbReference>
<dbReference type="InterPro" id="IPR011032">
    <property type="entry name" value="GroES-like_sf"/>
</dbReference>
<evidence type="ECO:0000256" key="12">
    <source>
        <dbReference type="ARBA" id="ARBA00023315"/>
    </source>
</evidence>
<keyword evidence="4" id="KW-0596">Phosphopantetheine</keyword>
<keyword evidence="12" id="KW-0012">Acyltransferase</keyword>
<dbReference type="SMART" id="SM00827">
    <property type="entry name" value="PKS_AT"/>
    <property type="match status" value="1"/>
</dbReference>
<evidence type="ECO:0000256" key="9">
    <source>
        <dbReference type="ARBA" id="ARBA00023054"/>
    </source>
</evidence>
<dbReference type="KEGG" id="caby:Cabys_1401"/>
<dbReference type="GO" id="GO:0006633">
    <property type="term" value="P:fatty acid biosynthetic process"/>
    <property type="evidence" value="ECO:0007669"/>
    <property type="project" value="InterPro"/>
</dbReference>
<sequence length="3868" mass="434479">MAEQKHIQHFKEKEIKTLVELLRWRAQTQPNKRAYTYLKDGKKSIEMTYGELDARARALAATLQKKGLEGHRALLLYPPGLDYIVGFFGCLYANVIAVPAYPPDPNRLNRSLPRLQAIVNDSKSTIALTTDSILYMIRMMRMGNKIGNTLGRMPFLRKFRTTMRYFSSSKSGVAESHSLGDLEWLSADKVPTSLGDDWNEPAVTEDSIAFLQYTSGSTGDPKGVILTHYNLLANSKIIYDLMQYPKNGEGVFWIPIYHDMGLIGGVLQPLFGEVPSTLMSPITFLQHPLRWIEAMNNISKDKVVGTAAPNFAYELCIKKATPEKIKHFDLSNWFVALNGAEPVRASTMDRFTEIFGKVGFKKEAFFPAYGLAEATLLVTGSNKDEGPVYLHVDKYAFKKNKILEVPAEDENSQTLISSGYSHPLQKVAIVNPDTFEECKPGEIGEIWVKGPSVSPGYYDRPKETEETFHNYIKGSNEGPFLRTGDLGFLTEGRLFVTGRVKDLIIIRGTNHYPQDIEATVEAAHPLIRQGCSAAFTIDENGQEELVIVAEVRQSKNANFGEAIDAIRQAVIENHDLQTYAVVLIKARTINKTSSGKIQRRANKEDFLNNNLQVVAEWRSQTSYMPATPVDQKVEASAPTIEETLKSAADKDEKVKAIETWLVRHLAENLGMPESQIDIRAPFISFGLDSAQAVGLAGDLEDFVGRTLPPTLIWDYPTIEELARYLAQEEISTLAAMVKSRPKAQPEEPIAIIGMGARFPKAPDLQAFWELLKNNVDGISEVPPDRWDADKFYHPQAGTPGKMVTKSAGFVENVDLFDAHFFGISPREAVQIDPQQRLLLEVTWQAFEHAGLPANKVMGTKTGVFVGISSNDYIRLQGGHLEKINPYSGTGNAFSIAANRISYLFDLQGPSMAIDTACSSSLVAVHEAAQSLLNGDCDMAIAGGVNLILSPELSITFSQAHMLSPDGKCKTFDASADGYGRGEGAGVVILKRLSDALNDGDRILAVIRGSAVNQDGKSNGITAPNGVAQQKVIQDALINAEVEPDQIQYIETHGTGTPLGDPIEIESLKRVMLQERSKENPLFIGSVKTNIGHLESAAGIAGLIKTVLALHHEEIPAHLNFKQLNPHIKLNGAPIQIPTQNIPWKKGDKKRLAGISAFGFGGTNAHVILEEAPEVKAPDPDRGQNIAEKPFILPISAKNETALKDFARSVSKFVQTRLDDSANNMYDLLYTLALKRTHLDQRLAVIAESREELRKNLQDFTEGKENPSLVYGVINPNLHFKIAYVFSGQGPQWWAMGRELYNKEPVFKATIERISLLLSEYADWNLTDELLADEQNSRLSETEIAQPALFAIQVALVALWRSWGILPDAVVGHSVGEVAAAHVSGILSLDTAVKVIYHRSRLMQQATGKGKMAAIDLPLEEVQKLIAPYADRLSIGAHNSVSSTVISGDEQAIDEVLAELEGKDVFFKKLPVNYAFHSPIMDGYLAELEDSLEGIQTRQMQIPIVSTVTGDFAKDHDYGARYWSKNVRQFVHFSQAIDRLIEKDFNIFIEIGPHPVLKNYIKQNLNAHSKEAFILPSLRRKEAERRRMLNTLATLYTLGYPVNWARMYNKDGQLVDLPFYPFQRQRYWITDELAETALIEGGPQKEEQLHPLLGRQTSSPFFPARTNWSIKLDSRYLQSFITDPQLGSSFLPETAYLEMAAAASRQIFGQIQVSLENLVFKNLFTLSENQDRELQFSLIPVSPKKAYFQAYSRIRNGSTNEWKLHSLGAINRKLELPAVSPVSITEVMQKFDPIDPQVFTDFPARFRNVLQSVEAMWQKENQLLAKVNLSQIQHSIGGEYLIDPFIINVCFQLMALNLSGKNRFLPPFTLKAIKSLKLVKPLEKEFWVFLKNSLSEGEISVEFIILDAEENIVMQINDLQFKTIPLHEALANISYTITWKALDTGKTQKAQRAPGNRWLVFSDGTSRSEQFIQMLNDKGFECFTVIPGEENEFHDDLTLILNPTKFEEAQKIIDPLISDNTEILYLWSLNPEIPNEKILYALSNALSPKLKRFWLVTQNAFLVNGQSAECDPEQALLGDLLFNFASNSRLISQIDVDTPDPRTLFKALLLPDYEQRLSIRSRQFYVERLSHQTPVKISAPVASEMSLKTVRYEPGEDEVEVEIKALGLNNRDVILASENQTGAWNKIGIEFAGIITRVGNKAGAFKTGQRVMGLIDNGFKKYGLTRADFILPMPKELTFEQAAALPFNYFTAHYALNYLAHIQPGEKVLIHDADSSIGLALIQVAQDQNAIIFATIKDARNSQLLESLHVDYIFKNNTLNFIDDILKITDDEGVDVIVNTYSNEKVANSFALLKDFGRFIELNPRDTFGQSIVYHNLRYNIAFFAVDLENLSSQQPRLIRRISSEVQKKFESQTYQPLPLKSFLFNQVGLAIHKLQKSTSIEKFVLNLEQKEQSVKSASTLFMPEARYLVVGSKNVNSLALVRYLMNQGVHQIDFVPLQSHNEVEFPNTVRFIDYLTLDSFSADGIQGVLLNLDQLSPQHLLENLAAIEATFIKTHGLALDFFISVSRFSLPDEKKAGANEFGLNNYLLALHKKRLLAGLPSLHVQLGGAVPDEMSIALGRWSILNELIPVEKGHLIITETNWANIFGSKPAEQIPPLLRDILFKEQPEAGSEKGAKDIDKKEVLALNPEERFDVIRDYLTYVLAGVIKIPASQINHELSLSQFGIDSLMAIELKNTVESQLGISVPIATLLKGPSINDLTNLTLDQIESARDEVEKFQFARRALTAREPFDFRLSHGQRAMYFQHTMNPQSVFNLAYAVRIRSQVDTDLMREAFQKLIDRHPALRTTFHLKDGEPVQRIHPTMPVFFMEEDVQALNEEQIKHRLQEEVESYFDLENGPLMRIYLFKRSEDDYILLFVMHHIVTDIWSQAVLLDELSQIFENQGDDSVLEPLSADYTDFIEWQDALLASEEGNKLFAYWANKLQGDLPVLNLPTDRPRPPVQTFKGSTETRWLEGSLSNRVHTFCENNGLTPFAFLLSAYYLLLHRYSGQDDLIVGSPTAGRSLSEFNRTIGYFVNPLPVRVQIDPQQNISRFLETVKQTALEVFEHMDYPLTLLVEKLQPKRDPSRTPLFQTMFVLERAHLMHDQGLSQFALSREGAQLKLGSLTIESMALEQGVAPFDLTMMAVESGQGLAISLGYNVDLFENSTIREMLDHYLHLVEQMVDHPEQKIADLTLLNQQETRELQARLSGPVKALDYSLTVIDLFERQAQRVPQKEALTFEDQSMTYQTLNEEANRLAHFLIKQNVKTEDRIGICLDRSFEMIVSMFAVLKAGAAYVPIDPDYPADRMHYMLEDARLKCVITKKSFASKLNSGANLILMDELSELQEYPVENPRLSLSPQNLAYIIYTSGSTGKPKGTLLHHDGLVNTLMATIERYSSDENTRQLHFASFSFDASIEEIFRPLILGGAIALLKSEDLLSLPALTGVINRQKITHLTLPPSVLSILSPDQFPTLKVVVSAGEKCTPEIARKWKKAVDHFINGYGPTEATICTTTYEIPDDFNAFSVPIGRPIPNMRAYVLDPYLNPVPQGVPGELYIAGVGLARGYLNRPDLTAERFLPDPFVDQKGERMYRTGDLVRLLKDGNLEFIDRVDEQIKIRGFRVELGEIENVIESSPLVKDAVVVAKKVGADIRIVAYLIPEDDFNEADLRAYLQKQIPDFMIPTHFVVLDKFPLTANGKVDKRALPEPEALTEKRQIIKPGTNLERQLANIWKEVLQVEEISIYDSFFDLGGHSLGVIQIQGKVREELDMELDVVDIFKYPTIHSLAQYLENKDAQNQELTKSMARASKQREATSRMQQLRMMQQKRGGKR</sequence>
<dbReference type="InterPro" id="IPR014043">
    <property type="entry name" value="Acyl_transferase_dom"/>
</dbReference>
<dbReference type="InterPro" id="IPR001242">
    <property type="entry name" value="Condensation_dom"/>
</dbReference>
<evidence type="ECO:0000256" key="7">
    <source>
        <dbReference type="ARBA" id="ARBA00022679"/>
    </source>
</evidence>
<dbReference type="Pfam" id="PF14765">
    <property type="entry name" value="PS-DH"/>
    <property type="match status" value="1"/>
</dbReference>
<feature type="region of interest" description="Disordered" evidence="16">
    <location>
        <begin position="3843"/>
        <end position="3868"/>
    </location>
</feature>
<evidence type="ECO:0000313" key="21">
    <source>
        <dbReference type="EMBL" id="EHO42182.1"/>
    </source>
</evidence>
<evidence type="ECO:0000313" key="20">
    <source>
        <dbReference type="EMBL" id="APF18150.1"/>
    </source>
</evidence>
<dbReference type="PaxDb" id="880073-Calab_2572"/>
<keyword evidence="11" id="KW-0511">Multifunctional enzyme</keyword>
<dbReference type="InterPro" id="IPR023213">
    <property type="entry name" value="CAT-like_dom_sf"/>
</dbReference>
<dbReference type="InterPro" id="IPR014030">
    <property type="entry name" value="Ketoacyl_synth_N"/>
</dbReference>
<feature type="domain" description="PKS/mFAS DH" evidence="19">
    <location>
        <begin position="1649"/>
        <end position="1929"/>
    </location>
</feature>
<comment type="function">
    <text evidence="14">Involved in production of the polyketide antibiotic thailandamide.</text>
</comment>
<dbReference type="Gene3D" id="3.30.70.3290">
    <property type="match status" value="1"/>
</dbReference>
<evidence type="ECO:0000256" key="11">
    <source>
        <dbReference type="ARBA" id="ARBA00023268"/>
    </source>
</evidence>
<reference evidence="21 22" key="1">
    <citation type="submission" date="2011-09" db="EMBL/GenBank/DDBJ databases">
        <title>The permanent draft genome of Caldithrix abyssi DSM 13497.</title>
        <authorList>
            <consortium name="US DOE Joint Genome Institute (JGI-PGF)"/>
            <person name="Lucas S."/>
            <person name="Han J."/>
            <person name="Lapidus A."/>
            <person name="Bruce D."/>
            <person name="Goodwin L."/>
            <person name="Pitluck S."/>
            <person name="Peters L."/>
            <person name="Kyrpides N."/>
            <person name="Mavromatis K."/>
            <person name="Ivanova N."/>
            <person name="Mikhailova N."/>
            <person name="Chertkov O."/>
            <person name="Detter J.C."/>
            <person name="Tapia R."/>
            <person name="Han C."/>
            <person name="Land M."/>
            <person name="Hauser L."/>
            <person name="Markowitz V."/>
            <person name="Cheng J.-F."/>
            <person name="Hugenholtz P."/>
            <person name="Woyke T."/>
            <person name="Wu D."/>
            <person name="Spring S."/>
            <person name="Brambilla E."/>
            <person name="Klenk H.-P."/>
            <person name="Eisen J.A."/>
        </authorList>
    </citation>
    <scope>NUCLEOTIDE SEQUENCE [LARGE SCALE GENOMIC DNA]</scope>
    <source>
        <strain evidence="21 22">DSM 13497</strain>
    </source>
</reference>
<dbReference type="NCBIfam" id="TIGR01733">
    <property type="entry name" value="AA-adenyl-dom"/>
    <property type="match status" value="1"/>
</dbReference>
<comment type="subcellular location">
    <subcellularLocation>
        <location evidence="2">Cytoplasm</location>
    </subcellularLocation>
</comment>
<dbReference type="Gene3D" id="3.40.50.980">
    <property type="match status" value="2"/>
</dbReference>
<dbReference type="OrthoDB" id="499075at2"/>
<evidence type="ECO:0000259" key="17">
    <source>
        <dbReference type="PROSITE" id="PS50075"/>
    </source>
</evidence>
<dbReference type="InterPro" id="IPR032821">
    <property type="entry name" value="PKS_assoc"/>
</dbReference>
<dbReference type="CDD" id="cd05931">
    <property type="entry name" value="FAAL"/>
    <property type="match status" value="1"/>
</dbReference>
<dbReference type="PROSITE" id="PS50075">
    <property type="entry name" value="CARRIER"/>
    <property type="match status" value="3"/>
</dbReference>
<dbReference type="InterPro" id="IPR020845">
    <property type="entry name" value="AMP-binding_CS"/>
</dbReference>
<dbReference type="SUPFAM" id="SSF51735">
    <property type="entry name" value="NAD(P)-binding Rossmann-fold domains"/>
    <property type="match status" value="2"/>
</dbReference>
<dbReference type="FunFam" id="2.30.38.10:FF:000001">
    <property type="entry name" value="Non-ribosomal peptide synthetase PvdI"/>
    <property type="match status" value="1"/>
</dbReference>
<dbReference type="Gene3D" id="3.40.50.720">
    <property type="entry name" value="NAD(P)-binding Rossmann-like Domain"/>
    <property type="match status" value="2"/>
</dbReference>
<dbReference type="SUPFAM" id="SSF50129">
    <property type="entry name" value="GroES-like"/>
    <property type="match status" value="1"/>
</dbReference>
<dbReference type="SUPFAM" id="SSF52151">
    <property type="entry name" value="FabD/lysophospholipase-like"/>
    <property type="match status" value="1"/>
</dbReference>
<keyword evidence="10" id="KW-0443">Lipid metabolism</keyword>
<dbReference type="CDD" id="cd19531">
    <property type="entry name" value="LCL_NRPS-like"/>
    <property type="match status" value="1"/>
</dbReference>
<proteinExistence type="inferred from homology"/>
<evidence type="ECO:0000259" key="18">
    <source>
        <dbReference type="PROSITE" id="PS52004"/>
    </source>
</evidence>
<dbReference type="Proteomes" id="UP000183868">
    <property type="component" value="Chromosome"/>
</dbReference>
<evidence type="ECO:0000313" key="23">
    <source>
        <dbReference type="Proteomes" id="UP000183868"/>
    </source>
</evidence>
<evidence type="ECO:0000256" key="4">
    <source>
        <dbReference type="ARBA" id="ARBA00022450"/>
    </source>
</evidence>
<reference evidence="20 23" key="2">
    <citation type="submission" date="2016-11" db="EMBL/GenBank/DDBJ databases">
        <title>Genomic analysis of Caldithrix abyssi and proposal of a novel bacterial phylum Caldithrichaeota.</title>
        <authorList>
            <person name="Kublanov I."/>
            <person name="Sigalova O."/>
            <person name="Gavrilov S."/>
            <person name="Lebedinsky A."/>
            <person name="Ivanova N."/>
            <person name="Daum C."/>
            <person name="Reddy T."/>
            <person name="Klenk H.P."/>
            <person name="Goker M."/>
            <person name="Reva O."/>
            <person name="Miroshnichenko M."/>
            <person name="Kyprides N."/>
            <person name="Woyke T."/>
            <person name="Gelfand M."/>
        </authorList>
    </citation>
    <scope>NUCLEOTIDE SEQUENCE [LARGE SCALE GENOMIC DNA]</scope>
    <source>
        <strain evidence="20 23">LF13</strain>
    </source>
</reference>
<evidence type="ECO:0000256" key="3">
    <source>
        <dbReference type="ARBA" id="ARBA00006432"/>
    </source>
</evidence>
<evidence type="ECO:0000259" key="19">
    <source>
        <dbReference type="PROSITE" id="PS52019"/>
    </source>
</evidence>
<dbReference type="InterPro" id="IPR036736">
    <property type="entry name" value="ACP-like_sf"/>
</dbReference>
<comment type="similarity">
    <text evidence="13">In the C-terminal section; belongs to the NRP synthetase family.</text>
</comment>
<dbReference type="InterPro" id="IPR016035">
    <property type="entry name" value="Acyl_Trfase/lysoPLipase"/>
</dbReference>
<dbReference type="Pfam" id="PF00550">
    <property type="entry name" value="PP-binding"/>
    <property type="match status" value="3"/>
</dbReference>
<dbReference type="CDD" id="cd05195">
    <property type="entry name" value="enoyl_red"/>
    <property type="match status" value="1"/>
</dbReference>
<dbReference type="Pfam" id="PF00668">
    <property type="entry name" value="Condensation"/>
    <property type="match status" value="1"/>
</dbReference>
<dbReference type="FunFam" id="3.30.300.30:FF:000010">
    <property type="entry name" value="Enterobactin synthetase component F"/>
    <property type="match status" value="1"/>
</dbReference>
<dbReference type="InterPro" id="IPR018201">
    <property type="entry name" value="Ketoacyl_synth_AS"/>
</dbReference>
<protein>
    <submittedName>
        <fullName evidence="21">Amino acid adenylation domain protein</fullName>
    </submittedName>
    <submittedName>
        <fullName evidence="20">Amino acid adenylation domain-containing protein</fullName>
    </submittedName>
</protein>
<dbReference type="InterPro" id="IPR000873">
    <property type="entry name" value="AMP-dep_synth/lig_dom"/>
</dbReference>
<dbReference type="InterPro" id="IPR016039">
    <property type="entry name" value="Thiolase-like"/>
</dbReference>
<dbReference type="SMART" id="SM00829">
    <property type="entry name" value="PKS_ER"/>
    <property type="match status" value="1"/>
</dbReference>
<dbReference type="GO" id="GO:0005737">
    <property type="term" value="C:cytoplasm"/>
    <property type="evidence" value="ECO:0007669"/>
    <property type="project" value="UniProtKB-SubCell"/>
</dbReference>
<evidence type="ECO:0000256" key="10">
    <source>
        <dbReference type="ARBA" id="ARBA00023098"/>
    </source>
</evidence>
<dbReference type="SMART" id="SM00823">
    <property type="entry name" value="PKS_PP"/>
    <property type="match status" value="3"/>
</dbReference>
<dbReference type="Gene3D" id="1.10.1200.10">
    <property type="entry name" value="ACP-like"/>
    <property type="match status" value="3"/>
</dbReference>
<dbReference type="CDD" id="cd00833">
    <property type="entry name" value="PKS"/>
    <property type="match status" value="1"/>
</dbReference>
<feature type="region of interest" description="C-terminal hotdog fold" evidence="15">
    <location>
        <begin position="1789"/>
        <end position="1929"/>
    </location>
</feature>
<feature type="domain" description="Ketosynthase family 3 (KS3)" evidence="18">
    <location>
        <begin position="746"/>
        <end position="1170"/>
    </location>
</feature>
<dbReference type="GO" id="GO:0004312">
    <property type="term" value="F:fatty acid synthase activity"/>
    <property type="evidence" value="ECO:0007669"/>
    <property type="project" value="TreeGrafter"/>
</dbReference>
<dbReference type="GO" id="GO:0031177">
    <property type="term" value="F:phosphopantetheine binding"/>
    <property type="evidence" value="ECO:0007669"/>
    <property type="project" value="InterPro"/>
</dbReference>
<dbReference type="InterPro" id="IPR040097">
    <property type="entry name" value="FAAL/FAAC"/>
</dbReference>
<keyword evidence="5" id="KW-0963">Cytoplasm</keyword>
<dbReference type="InterPro" id="IPR042104">
    <property type="entry name" value="PKS_dehydratase_sf"/>
</dbReference>
<name>H1XP67_CALAY</name>
<dbReference type="GO" id="GO:0004315">
    <property type="term" value="F:3-oxoacyl-[acyl-carrier-protein] synthase activity"/>
    <property type="evidence" value="ECO:0007669"/>
    <property type="project" value="InterPro"/>
</dbReference>
<dbReference type="PANTHER" id="PTHR43775:SF37">
    <property type="entry name" value="SI:DKEY-61P9.11"/>
    <property type="match status" value="1"/>
</dbReference>
<dbReference type="PROSITE" id="PS00606">
    <property type="entry name" value="KS3_1"/>
    <property type="match status" value="1"/>
</dbReference>
<dbReference type="FunFam" id="3.40.50.980:FF:000001">
    <property type="entry name" value="Non-ribosomal peptide synthetase"/>
    <property type="match status" value="1"/>
</dbReference>
<dbReference type="Pfam" id="PF00107">
    <property type="entry name" value="ADH_zinc_N"/>
    <property type="match status" value="1"/>
</dbReference>
<dbReference type="SUPFAM" id="SSF52777">
    <property type="entry name" value="CoA-dependent acyltransferases"/>
    <property type="match status" value="2"/>
</dbReference>
<dbReference type="Pfam" id="PF08240">
    <property type="entry name" value="ADH_N"/>
    <property type="match status" value="1"/>
</dbReference>
<dbReference type="Pfam" id="PF13193">
    <property type="entry name" value="AMP-binding_C"/>
    <property type="match status" value="1"/>
</dbReference>
<comment type="similarity">
    <text evidence="3">Belongs to the ATP-dependent AMP-binding enzyme family.</text>
</comment>
<evidence type="ECO:0000256" key="13">
    <source>
        <dbReference type="ARBA" id="ARBA00029443"/>
    </source>
</evidence>
<feature type="domain" description="Carrier" evidence="17">
    <location>
        <begin position="652"/>
        <end position="729"/>
    </location>
</feature>
<evidence type="ECO:0000256" key="15">
    <source>
        <dbReference type="PROSITE-ProRule" id="PRU01363"/>
    </source>
</evidence>
<keyword evidence="9" id="KW-0175">Coiled coil</keyword>
<dbReference type="PANTHER" id="PTHR43775">
    <property type="entry name" value="FATTY ACID SYNTHASE"/>
    <property type="match status" value="1"/>
</dbReference>
<dbReference type="Gene3D" id="2.30.38.10">
    <property type="entry name" value="Luciferase, Domain 3"/>
    <property type="match status" value="1"/>
</dbReference>
<dbReference type="STRING" id="880073.Cabys_1401"/>
<dbReference type="HOGENOM" id="CLU_224239_0_0_0"/>
<dbReference type="eggNOG" id="COG3321">
    <property type="taxonomic scope" value="Bacteria"/>
</dbReference>
<dbReference type="EMBL" id="CM001402">
    <property type="protein sequence ID" value="EHO42182.1"/>
    <property type="molecule type" value="Genomic_DNA"/>
</dbReference>
<dbReference type="Pfam" id="PF16197">
    <property type="entry name" value="KAsynt_C_assoc"/>
    <property type="match status" value="1"/>
</dbReference>
<dbReference type="InterPro" id="IPR013154">
    <property type="entry name" value="ADH-like_N"/>
</dbReference>
<dbReference type="Pfam" id="PF00109">
    <property type="entry name" value="ketoacyl-synt"/>
    <property type="match status" value="1"/>
</dbReference>
<dbReference type="CDD" id="cd05930">
    <property type="entry name" value="A_NRPS"/>
    <property type="match status" value="1"/>
</dbReference>
<feature type="region of interest" description="N-terminal hotdog fold" evidence="15">
    <location>
        <begin position="1649"/>
        <end position="1776"/>
    </location>
</feature>
<dbReference type="Gene3D" id="3.30.300.30">
    <property type="match status" value="2"/>
</dbReference>
<dbReference type="Gene3D" id="3.90.180.10">
    <property type="entry name" value="Medium-chain alcohol dehydrogenases, catalytic domain"/>
    <property type="match status" value="1"/>
</dbReference>
<dbReference type="GO" id="GO:0005886">
    <property type="term" value="C:plasma membrane"/>
    <property type="evidence" value="ECO:0007669"/>
    <property type="project" value="TreeGrafter"/>
</dbReference>
<dbReference type="Gene3D" id="3.40.47.10">
    <property type="match status" value="1"/>
</dbReference>
<comment type="cofactor">
    <cofactor evidence="1">
        <name>pantetheine 4'-phosphate</name>
        <dbReference type="ChEBI" id="CHEBI:47942"/>
    </cofactor>
</comment>
<dbReference type="InterPro" id="IPR010071">
    <property type="entry name" value="AA_adenyl_dom"/>
</dbReference>
<evidence type="ECO:0000313" key="22">
    <source>
        <dbReference type="Proteomes" id="UP000004671"/>
    </source>
</evidence>
<dbReference type="Proteomes" id="UP000004671">
    <property type="component" value="Chromosome"/>
</dbReference>
<dbReference type="PROSITE" id="PS00455">
    <property type="entry name" value="AMP_BINDING"/>
    <property type="match status" value="2"/>
</dbReference>
<dbReference type="InterPro" id="IPR025110">
    <property type="entry name" value="AMP-bd_C"/>
</dbReference>
<dbReference type="SUPFAM" id="SSF55048">
    <property type="entry name" value="Probable ACP-binding domain of malonyl-CoA ACP transacylase"/>
    <property type="match status" value="1"/>
</dbReference>
<dbReference type="SMART" id="SM00825">
    <property type="entry name" value="PKS_KS"/>
    <property type="match status" value="1"/>
</dbReference>
<dbReference type="FunFam" id="3.40.50.12780:FF:000013">
    <property type="entry name" value="Long-chain-fatty-acid--AMP ligase FadD32"/>
    <property type="match status" value="1"/>
</dbReference>
<keyword evidence="8" id="KW-0276">Fatty acid metabolism</keyword>
<dbReference type="SUPFAM" id="SSF53901">
    <property type="entry name" value="Thiolase-like"/>
    <property type="match status" value="1"/>
</dbReference>
<dbReference type="InterPro" id="IPR016036">
    <property type="entry name" value="Malonyl_transacylase_ACP-bd"/>
</dbReference>
<comment type="caution">
    <text evidence="15">Lacks conserved residue(s) required for the propagation of feature annotation.</text>
</comment>
<evidence type="ECO:0000256" key="8">
    <source>
        <dbReference type="ARBA" id="ARBA00022832"/>
    </source>
</evidence>
<dbReference type="InterPro" id="IPR020807">
    <property type="entry name" value="PKS_DH"/>
</dbReference>
<feature type="compositionally biased region" description="Low complexity" evidence="16">
    <location>
        <begin position="3853"/>
        <end position="3868"/>
    </location>
</feature>
<feature type="domain" description="Carrier" evidence="17">
    <location>
        <begin position="3756"/>
        <end position="3831"/>
    </location>
</feature>
<dbReference type="InterPro" id="IPR013149">
    <property type="entry name" value="ADH-like_C"/>
</dbReference>
<dbReference type="FunFam" id="3.40.47.10:FF:000019">
    <property type="entry name" value="Polyketide synthase type I"/>
    <property type="match status" value="1"/>
</dbReference>
<dbReference type="FunFam" id="1.10.1200.10:FF:000005">
    <property type="entry name" value="Nonribosomal peptide synthetase 1"/>
    <property type="match status" value="1"/>
</dbReference>
<dbReference type="PROSITE" id="PS52019">
    <property type="entry name" value="PKS_MFAS_DH"/>
    <property type="match status" value="1"/>
</dbReference>
<dbReference type="InParanoid" id="H1XP67"/>
<dbReference type="Pfam" id="PF00501">
    <property type="entry name" value="AMP-binding"/>
    <property type="match status" value="2"/>
</dbReference>
<dbReference type="RefSeq" id="WP_006929449.1">
    <property type="nucleotide sequence ID" value="NZ_CM001402.1"/>
</dbReference>